<dbReference type="NCBIfam" id="TIGR01200">
    <property type="entry name" value="GLPGLI"/>
    <property type="match status" value="1"/>
</dbReference>
<dbReference type="Proteomes" id="UP001152599">
    <property type="component" value="Unassembled WGS sequence"/>
</dbReference>
<protein>
    <submittedName>
        <fullName evidence="1">GLPGLI family protein</fullName>
    </submittedName>
</protein>
<gene>
    <name evidence="1" type="ORF">NMK71_03065</name>
</gene>
<proteinExistence type="predicted"/>
<dbReference type="InterPro" id="IPR005901">
    <property type="entry name" value="GLPGLI"/>
</dbReference>
<organism evidence="1 2">
    <name type="scientific">Profundicola chukchiensis</name>
    <dbReference type="NCBI Taxonomy" id="2961959"/>
    <lineage>
        <taxon>Bacteria</taxon>
        <taxon>Pseudomonadati</taxon>
        <taxon>Bacteroidota</taxon>
        <taxon>Flavobacteriia</taxon>
        <taxon>Flavobacteriales</taxon>
        <taxon>Weeksellaceae</taxon>
        <taxon>Profundicola</taxon>
    </lineage>
</organism>
<evidence type="ECO:0000313" key="1">
    <source>
        <dbReference type="EMBL" id="MDG4945383.1"/>
    </source>
</evidence>
<accession>A0A9X4MV48</accession>
<dbReference type="AlphaFoldDB" id="A0A9X4MV48"/>
<dbReference type="Pfam" id="PF09697">
    <property type="entry name" value="Porph_ging"/>
    <property type="match status" value="1"/>
</dbReference>
<dbReference type="EMBL" id="JANCMU010000001">
    <property type="protein sequence ID" value="MDG4945383.1"/>
    <property type="molecule type" value="Genomic_DNA"/>
</dbReference>
<keyword evidence="2" id="KW-1185">Reference proteome</keyword>
<sequence>MIKFILTKYIFVLNTLILSSVLSAQTYEVVYDLKYQPNIDEDSLVVEEMSLLFNVAQQKSIFENLGKQKIKEFYNNLRQSAQLGNSIHYDNSLMPTYNFAFSVSKDFEKQKYTFYEPVLGETYTYDFKEPIHWEVLKSTKEVMGYQCQEAQLNFGGRTWLAYFSHEIPFSDGPYKFYGLPGLILEIQSTDGDYSFEATSIYTLNKDIIQPDAIGFKKDKLDQYKERLAEKPSIALKNKLESNNISVSVKFDGKDVSGKSFEDTYDKEVKEWMKNHNNPIEKDMIWLDK</sequence>
<evidence type="ECO:0000313" key="2">
    <source>
        <dbReference type="Proteomes" id="UP001152599"/>
    </source>
</evidence>
<name>A0A9X4MV48_9FLAO</name>
<dbReference type="RefSeq" id="WP_304416838.1">
    <property type="nucleotide sequence ID" value="NZ_JANAIE010000003.1"/>
</dbReference>
<comment type="caution">
    <text evidence="1">The sequence shown here is derived from an EMBL/GenBank/DDBJ whole genome shotgun (WGS) entry which is preliminary data.</text>
</comment>
<reference evidence="1" key="1">
    <citation type="submission" date="2022-07" db="EMBL/GenBank/DDBJ databases">
        <title>Description and genome-wide analysis of Profundicola chukchiensis gen. nov., sp. nov., marine bacteria isolated from bottom sediments of the Chukchi Sea.</title>
        <authorList>
            <person name="Romanenko L."/>
            <person name="Otstavnykh N."/>
            <person name="Kurilenko V."/>
            <person name="Eremeev V."/>
            <person name="Velansky P."/>
            <person name="Mikhailov V."/>
            <person name="Isaeva M."/>
        </authorList>
    </citation>
    <scope>NUCLEOTIDE SEQUENCE</scope>
    <source>
        <strain evidence="1">KMM 9713</strain>
    </source>
</reference>